<evidence type="ECO:0000313" key="4">
    <source>
        <dbReference type="Proteomes" id="UP000001844"/>
    </source>
</evidence>
<feature type="compositionally biased region" description="Basic and acidic residues" evidence="1">
    <location>
        <begin position="87"/>
        <end position="98"/>
    </location>
</feature>
<accession>D5BYX6</accession>
<dbReference type="HOGENOM" id="CLU_2330866_0_0_6"/>
<keyword evidence="2" id="KW-0732">Signal</keyword>
<name>D5BYX6_NITHN</name>
<evidence type="ECO:0000313" key="3">
    <source>
        <dbReference type="EMBL" id="ADE14189.1"/>
    </source>
</evidence>
<reference evidence="4" key="1">
    <citation type="submission" date="2010-04" db="EMBL/GenBank/DDBJ databases">
        <title>Complete genome sequence of Nitrosococcus halophilus Nc4, a salt-adapted, aerobic obligate ammonia-oxidizing sulfur purple bacterium.</title>
        <authorList>
            <consortium name="US DOE Joint Genome Institute"/>
            <person name="Campbell M.A."/>
            <person name="Malfatti S.A."/>
            <person name="Chain P.S.G."/>
            <person name="Heidelberg J.F."/>
            <person name="Ward B.B."/>
            <person name="Klotz M.G."/>
        </authorList>
    </citation>
    <scope>NUCLEOTIDE SEQUENCE [LARGE SCALE GENOMIC DNA]</scope>
    <source>
        <strain evidence="4">Nc4</strain>
    </source>
</reference>
<dbReference type="OrthoDB" id="5657117at2"/>
<evidence type="ECO:0000256" key="2">
    <source>
        <dbReference type="SAM" id="SignalP"/>
    </source>
</evidence>
<dbReference type="RefSeq" id="WP_013032081.1">
    <property type="nucleotide sequence ID" value="NC_013960.1"/>
</dbReference>
<keyword evidence="4" id="KW-1185">Reference proteome</keyword>
<dbReference type="AlphaFoldDB" id="D5BYX6"/>
<evidence type="ECO:0000256" key="1">
    <source>
        <dbReference type="SAM" id="MobiDB-lite"/>
    </source>
</evidence>
<protein>
    <submittedName>
        <fullName evidence="3">Uncharacterized protein</fullName>
    </submittedName>
</protein>
<feature type="region of interest" description="Disordered" evidence="1">
    <location>
        <begin position="66"/>
        <end position="98"/>
    </location>
</feature>
<feature type="chain" id="PRO_5003070208" evidence="2">
    <location>
        <begin position="20"/>
        <end position="98"/>
    </location>
</feature>
<sequence>MRYALFVITAMILMEPAMARDYSYQIRQAQRSCEIEKTSMLRDRHGTPSCQRVRDLIELQRLETEARVSRQTGQPMPDRTTVIINPPRHDRDRLHHRR</sequence>
<gene>
    <name evidence="3" type="ordered locus">Nhal_1016</name>
</gene>
<dbReference type="EMBL" id="CP001798">
    <property type="protein sequence ID" value="ADE14189.1"/>
    <property type="molecule type" value="Genomic_DNA"/>
</dbReference>
<dbReference type="KEGG" id="nhl:Nhal_1016"/>
<dbReference type="STRING" id="472759.Nhal_1016"/>
<dbReference type="Proteomes" id="UP000001844">
    <property type="component" value="Chromosome"/>
</dbReference>
<feature type="signal peptide" evidence="2">
    <location>
        <begin position="1"/>
        <end position="19"/>
    </location>
</feature>
<organism evidence="3 4">
    <name type="scientific">Nitrosococcus halophilus (strain Nc4)</name>
    <dbReference type="NCBI Taxonomy" id="472759"/>
    <lineage>
        <taxon>Bacteria</taxon>
        <taxon>Pseudomonadati</taxon>
        <taxon>Pseudomonadota</taxon>
        <taxon>Gammaproteobacteria</taxon>
        <taxon>Chromatiales</taxon>
        <taxon>Chromatiaceae</taxon>
        <taxon>Nitrosococcus</taxon>
    </lineage>
</organism>
<proteinExistence type="predicted"/>